<dbReference type="AlphaFoldDB" id="A0A0D3I2G3"/>
<dbReference type="EnsemblProtists" id="EOD05448">
    <property type="protein sequence ID" value="EOD05448"/>
    <property type="gene ID" value="EMIHUDRAFT_199196"/>
</dbReference>
<organism evidence="2 3">
    <name type="scientific">Emiliania huxleyi (strain CCMP1516)</name>
    <dbReference type="NCBI Taxonomy" id="280463"/>
    <lineage>
        <taxon>Eukaryota</taxon>
        <taxon>Haptista</taxon>
        <taxon>Haptophyta</taxon>
        <taxon>Prymnesiophyceae</taxon>
        <taxon>Isochrysidales</taxon>
        <taxon>Noelaerhabdaceae</taxon>
        <taxon>Emiliania</taxon>
    </lineage>
</organism>
<dbReference type="KEGG" id="ehx:EMIHUDRAFT_199196"/>
<dbReference type="HOGENOM" id="CLU_115179_0_0_1"/>
<evidence type="ECO:0008006" key="4">
    <source>
        <dbReference type="Google" id="ProtNLM"/>
    </source>
</evidence>
<feature type="region of interest" description="Disordered" evidence="1">
    <location>
        <begin position="180"/>
        <end position="207"/>
    </location>
</feature>
<keyword evidence="3" id="KW-1185">Reference proteome</keyword>
<dbReference type="RefSeq" id="XP_005757877.1">
    <property type="nucleotide sequence ID" value="XM_005757820.1"/>
</dbReference>
<reference evidence="3" key="1">
    <citation type="journal article" date="2013" name="Nature">
        <title>Pan genome of the phytoplankton Emiliania underpins its global distribution.</title>
        <authorList>
            <person name="Read B.A."/>
            <person name="Kegel J."/>
            <person name="Klute M.J."/>
            <person name="Kuo A."/>
            <person name="Lefebvre S.C."/>
            <person name="Maumus F."/>
            <person name="Mayer C."/>
            <person name="Miller J."/>
            <person name="Monier A."/>
            <person name="Salamov A."/>
            <person name="Young J."/>
            <person name="Aguilar M."/>
            <person name="Claverie J.M."/>
            <person name="Frickenhaus S."/>
            <person name="Gonzalez K."/>
            <person name="Herman E.K."/>
            <person name="Lin Y.C."/>
            <person name="Napier J."/>
            <person name="Ogata H."/>
            <person name="Sarno A.F."/>
            <person name="Shmutz J."/>
            <person name="Schroeder D."/>
            <person name="de Vargas C."/>
            <person name="Verret F."/>
            <person name="von Dassow P."/>
            <person name="Valentin K."/>
            <person name="Van de Peer Y."/>
            <person name="Wheeler G."/>
            <person name="Dacks J.B."/>
            <person name="Delwiche C.F."/>
            <person name="Dyhrman S.T."/>
            <person name="Glockner G."/>
            <person name="John U."/>
            <person name="Richards T."/>
            <person name="Worden A.Z."/>
            <person name="Zhang X."/>
            <person name="Grigoriev I.V."/>
            <person name="Allen A.E."/>
            <person name="Bidle K."/>
            <person name="Borodovsky M."/>
            <person name="Bowler C."/>
            <person name="Brownlee C."/>
            <person name="Cock J.M."/>
            <person name="Elias M."/>
            <person name="Gladyshev V.N."/>
            <person name="Groth M."/>
            <person name="Guda C."/>
            <person name="Hadaegh A."/>
            <person name="Iglesias-Rodriguez M.D."/>
            <person name="Jenkins J."/>
            <person name="Jones B.M."/>
            <person name="Lawson T."/>
            <person name="Leese F."/>
            <person name="Lindquist E."/>
            <person name="Lobanov A."/>
            <person name="Lomsadze A."/>
            <person name="Malik S.B."/>
            <person name="Marsh M.E."/>
            <person name="Mackinder L."/>
            <person name="Mock T."/>
            <person name="Mueller-Roeber B."/>
            <person name="Pagarete A."/>
            <person name="Parker M."/>
            <person name="Probert I."/>
            <person name="Quesneville H."/>
            <person name="Raines C."/>
            <person name="Rensing S.A."/>
            <person name="Riano-Pachon D.M."/>
            <person name="Richier S."/>
            <person name="Rokitta S."/>
            <person name="Shiraiwa Y."/>
            <person name="Soanes D.M."/>
            <person name="van der Giezen M."/>
            <person name="Wahlund T.M."/>
            <person name="Williams B."/>
            <person name="Wilson W."/>
            <person name="Wolfe G."/>
            <person name="Wurch L.L."/>
        </authorList>
    </citation>
    <scope>NUCLEOTIDE SEQUENCE</scope>
</reference>
<protein>
    <recommendedName>
        <fullName evidence="4">Myb-like domain-containing protein</fullName>
    </recommendedName>
</protein>
<accession>A0A0D3I2G3</accession>
<evidence type="ECO:0000313" key="2">
    <source>
        <dbReference type="EnsemblProtists" id="EOD05448"/>
    </source>
</evidence>
<dbReference type="GeneID" id="17251539"/>
<evidence type="ECO:0000256" key="1">
    <source>
        <dbReference type="SAM" id="MobiDB-lite"/>
    </source>
</evidence>
<evidence type="ECO:0000313" key="3">
    <source>
        <dbReference type="Proteomes" id="UP000013827"/>
    </source>
</evidence>
<dbReference type="PaxDb" id="2903-EOD05448"/>
<proteinExistence type="predicted"/>
<sequence>MATPAENDVTLMRNSLRHGTAGVDVIASDVTGTANEELLLALVMASRAGGTAGADYWQEISTRLGSGRSAAAVHQHYEILIGTRRSGKARVPKTSGFVADPRVAAARLAAAGVSAVYQPLPPHVPGAELINERNRVRYGPVAGAVPVAGTLPVAGTCHHQLRVRAADTGGGTVYQCPRCAGTSDGESESSPQSAAGEVRYDVRGKVR</sequence>
<name>A0A0D3I2G3_EMIH1</name>
<reference evidence="2" key="2">
    <citation type="submission" date="2024-10" db="UniProtKB">
        <authorList>
            <consortium name="EnsemblProtists"/>
        </authorList>
    </citation>
    <scope>IDENTIFICATION</scope>
</reference>
<feature type="compositionally biased region" description="Basic and acidic residues" evidence="1">
    <location>
        <begin position="198"/>
        <end position="207"/>
    </location>
</feature>
<dbReference type="Proteomes" id="UP000013827">
    <property type="component" value="Unassembled WGS sequence"/>
</dbReference>